<evidence type="ECO:0000256" key="8">
    <source>
        <dbReference type="SAM" id="Phobius"/>
    </source>
</evidence>
<sequence length="638" mass="68247">MLPGASGRGSVSAKFSSDIRGPRADDGAGLPVELLPLIDRLPLECLVAAAQRADLIAVGGDEVVIAAGLIDRDAYARRLAAWLGLPFAELADDGGDVGDGDLPPPRLEAVASGVGAVARTAAGLRIAIAPRGVMIRELVRLVHARASGTGNLVLTTPDRFEAYVTRRARPRLGDVAAFGLLRRAPDMSAATRRAQHYRPVAVAGGVAALAVLIAADIAAVAAHVALSLVFLGWIALRCLALFSPDLPRGPPPASERALPVYSILIPLYREAGMVAGLLRALDALDYPREKLDILIVIEPDDAETRSAVLAAGLPRHVRLVEAPAAGPRTKPKALNAALPLARGALLAIFDAEDRPEPDQLRKAAAAFAAGGPDLACVQARLAIENARDGWLTRLFAGEYAGQFDVLLPMLVAQRLPVPLGGTSNHFRLATLRRVGGWDAFNVTEDADLGIRLARFGWRTGLIASTTWEEAPSRLPAWLRQRTRWFKGWMQTYLVHMRQPRRLVGELGWLGFASFQLTVGGTVLSALVHPLFALLFVAQLAGGLRAQHGALELVLAGLTTATLVAGYVGSATLALAGLTRRGLIGIGWVFAFQPLYWLLLSAAAWRALWQLAVNPFGWEKTEHGFGRTSVRRPQRQRQK</sequence>
<dbReference type="Pfam" id="PF13632">
    <property type="entry name" value="Glyco_trans_2_3"/>
    <property type="match status" value="1"/>
</dbReference>
<dbReference type="Proteomes" id="UP000065734">
    <property type="component" value="Chromosome I"/>
</dbReference>
<keyword evidence="11" id="KW-1185">Reference proteome</keyword>
<evidence type="ECO:0000256" key="7">
    <source>
        <dbReference type="SAM" id="MobiDB-lite"/>
    </source>
</evidence>
<evidence type="ECO:0000313" key="10">
    <source>
        <dbReference type="EMBL" id="CUU43656.1"/>
    </source>
</evidence>
<feature type="transmembrane region" description="Helical" evidence="8">
    <location>
        <begin position="582"/>
        <end position="604"/>
    </location>
</feature>
<evidence type="ECO:0000256" key="3">
    <source>
        <dbReference type="ARBA" id="ARBA00022679"/>
    </source>
</evidence>
<evidence type="ECO:0000256" key="1">
    <source>
        <dbReference type="ARBA" id="ARBA00004141"/>
    </source>
</evidence>
<reference evidence="11" key="1">
    <citation type="journal article" date="2016" name="Genome Announc.">
        <title>Revised genome sequence of the purple photosynthetic bacterium Blastochloris viridis.</title>
        <authorList>
            <person name="Liu L.N."/>
            <person name="Faulkner M."/>
            <person name="Liu X."/>
            <person name="Huang F."/>
            <person name="Darby A.C."/>
            <person name="Hall N."/>
        </authorList>
    </citation>
    <scope>NUCLEOTIDE SEQUENCE [LARGE SCALE GENOMIC DNA]</scope>
    <source>
        <strain evidence="11">ATCC 19567 / DSM 133 / F</strain>
    </source>
</reference>
<evidence type="ECO:0000259" key="9">
    <source>
        <dbReference type="Pfam" id="PF13632"/>
    </source>
</evidence>
<dbReference type="GO" id="GO:0016757">
    <property type="term" value="F:glycosyltransferase activity"/>
    <property type="evidence" value="ECO:0007669"/>
    <property type="project" value="UniProtKB-KW"/>
</dbReference>
<dbReference type="CDD" id="cd06427">
    <property type="entry name" value="CESA_like_2"/>
    <property type="match status" value="1"/>
</dbReference>
<evidence type="ECO:0000256" key="2">
    <source>
        <dbReference type="ARBA" id="ARBA00022676"/>
    </source>
</evidence>
<dbReference type="PATRIC" id="fig|1079.6.peg.3403"/>
<keyword evidence="4 8" id="KW-0812">Transmembrane</keyword>
<evidence type="ECO:0000256" key="5">
    <source>
        <dbReference type="ARBA" id="ARBA00022989"/>
    </source>
</evidence>
<evidence type="ECO:0000256" key="6">
    <source>
        <dbReference type="ARBA" id="ARBA00023136"/>
    </source>
</evidence>
<feature type="transmembrane region" description="Helical" evidence="8">
    <location>
        <begin position="197"/>
        <end position="215"/>
    </location>
</feature>
<dbReference type="Gene3D" id="3.90.550.10">
    <property type="entry name" value="Spore Coat Polysaccharide Biosynthesis Protein SpsA, Chain A"/>
    <property type="match status" value="1"/>
</dbReference>
<dbReference type="AlphaFoldDB" id="A0A0P0JG33"/>
<name>A0A0P0JG33_BLAVI</name>
<dbReference type="PANTHER" id="PTHR43867:SF2">
    <property type="entry name" value="CELLULOSE SYNTHASE CATALYTIC SUBUNIT A [UDP-FORMING]"/>
    <property type="match status" value="1"/>
</dbReference>
<protein>
    <submittedName>
        <fullName evidence="10">Poly-beta-1,6-N-acetyl-D-glucosamine synthase</fullName>
        <ecNumber evidence="10">2.4.1.-</ecNumber>
    </submittedName>
</protein>
<comment type="subcellular location">
    <subcellularLocation>
        <location evidence="1">Membrane</location>
        <topology evidence="1">Multi-pass membrane protein</topology>
    </subcellularLocation>
</comment>
<dbReference type="EMBL" id="LN907867">
    <property type="protein sequence ID" value="CUU43656.1"/>
    <property type="molecule type" value="Genomic_DNA"/>
</dbReference>
<dbReference type="SUPFAM" id="SSF53448">
    <property type="entry name" value="Nucleotide-diphospho-sugar transferases"/>
    <property type="match status" value="1"/>
</dbReference>
<feature type="transmembrane region" description="Helical" evidence="8">
    <location>
        <begin position="506"/>
        <end position="532"/>
    </location>
</feature>
<dbReference type="RefSeq" id="WP_082781138.1">
    <property type="nucleotide sequence ID" value="NZ_AP014854.2"/>
</dbReference>
<dbReference type="STRING" id="1079.BVIR_3237"/>
<keyword evidence="3 10" id="KW-0808">Transferase</keyword>
<feature type="transmembrane region" description="Helical" evidence="8">
    <location>
        <begin position="552"/>
        <end position="575"/>
    </location>
</feature>
<proteinExistence type="predicted"/>
<dbReference type="InterPro" id="IPR001173">
    <property type="entry name" value="Glyco_trans_2-like"/>
</dbReference>
<dbReference type="PANTHER" id="PTHR43867">
    <property type="entry name" value="CELLULOSE SYNTHASE CATALYTIC SUBUNIT A [UDP-FORMING]"/>
    <property type="match status" value="1"/>
</dbReference>
<keyword evidence="6 8" id="KW-0472">Membrane</keyword>
<dbReference type="InterPro" id="IPR050321">
    <property type="entry name" value="Glycosyltr_2/OpgH_subfam"/>
</dbReference>
<organism evidence="10 11">
    <name type="scientific">Blastochloris viridis</name>
    <name type="common">Rhodopseudomonas viridis</name>
    <dbReference type="NCBI Taxonomy" id="1079"/>
    <lineage>
        <taxon>Bacteria</taxon>
        <taxon>Pseudomonadati</taxon>
        <taxon>Pseudomonadota</taxon>
        <taxon>Alphaproteobacteria</taxon>
        <taxon>Hyphomicrobiales</taxon>
        <taxon>Blastochloridaceae</taxon>
        <taxon>Blastochloris</taxon>
    </lineage>
</organism>
<accession>A0A0P0JG33</accession>
<keyword evidence="5 8" id="KW-1133">Transmembrane helix</keyword>
<dbReference type="KEGG" id="bvr:BVIR_3237"/>
<dbReference type="EC" id="2.4.1.-" evidence="10"/>
<evidence type="ECO:0000313" key="11">
    <source>
        <dbReference type="Proteomes" id="UP000065734"/>
    </source>
</evidence>
<evidence type="ECO:0000256" key="4">
    <source>
        <dbReference type="ARBA" id="ARBA00022692"/>
    </source>
</evidence>
<dbReference type="OrthoDB" id="7431422at2"/>
<feature type="domain" description="Glycosyltransferase 2-like" evidence="9">
    <location>
        <begin position="347"/>
        <end position="534"/>
    </location>
</feature>
<keyword evidence="2 10" id="KW-0328">Glycosyltransferase</keyword>
<gene>
    <name evidence="10" type="primary">pgaC_2</name>
    <name evidence="10" type="ORF">BVIRIDIS_26810</name>
</gene>
<dbReference type="GO" id="GO:0016020">
    <property type="term" value="C:membrane"/>
    <property type="evidence" value="ECO:0007669"/>
    <property type="project" value="UniProtKB-SubCell"/>
</dbReference>
<dbReference type="InterPro" id="IPR029044">
    <property type="entry name" value="Nucleotide-diphossugar_trans"/>
</dbReference>
<feature type="region of interest" description="Disordered" evidence="7">
    <location>
        <begin position="1"/>
        <end position="20"/>
    </location>
</feature>